<sequence>MLAILSVVLALPLEGSYSPPTIPFAAEPSLCCCYLCSSQILGVFLQTKKCYASCASIQWFNDLAGVFALQFAPLWILNAMVWPSETNFPVSTKTVPYFIISHQFISPYLKPNSPGTIICDWKMFYAIFGTPSCFGAFGFPALRPTATMSFHSRTSAVTMYLDMSHSYEEIQTRNPECKKQVKSPSEKRSGGQGLDATTNKGKGLQQKLPAKPPYCWHRCAPPMLVYRISGDVGHNELDVALHVRCIWCTFNCKMCIPEAASASIVNILGPKFVHVQNTCTQTLVITAHNSSGFSV</sequence>
<protein>
    <recommendedName>
        <fullName evidence="5">Secreted protein</fullName>
    </recommendedName>
</protein>
<comment type="caution">
    <text evidence="3">The sequence shown here is derived from an EMBL/GenBank/DDBJ whole genome shotgun (WGS) entry which is preliminary data.</text>
</comment>
<evidence type="ECO:0000313" key="4">
    <source>
        <dbReference type="Proteomes" id="UP001221757"/>
    </source>
</evidence>
<evidence type="ECO:0000256" key="2">
    <source>
        <dbReference type="SAM" id="SignalP"/>
    </source>
</evidence>
<evidence type="ECO:0008006" key="5">
    <source>
        <dbReference type="Google" id="ProtNLM"/>
    </source>
</evidence>
<evidence type="ECO:0000256" key="1">
    <source>
        <dbReference type="SAM" id="MobiDB-lite"/>
    </source>
</evidence>
<gene>
    <name evidence="3" type="ORF">B0H17DRAFT_1147783</name>
</gene>
<feature type="chain" id="PRO_5042055122" description="Secreted protein" evidence="2">
    <location>
        <begin position="19"/>
        <end position="295"/>
    </location>
</feature>
<feature type="region of interest" description="Disordered" evidence="1">
    <location>
        <begin position="171"/>
        <end position="205"/>
    </location>
</feature>
<keyword evidence="2" id="KW-0732">Signal</keyword>
<dbReference type="Proteomes" id="UP001221757">
    <property type="component" value="Unassembled WGS sequence"/>
</dbReference>
<dbReference type="AlphaFoldDB" id="A0AAD7FXX8"/>
<feature type="compositionally biased region" description="Basic and acidic residues" evidence="1">
    <location>
        <begin position="171"/>
        <end position="189"/>
    </location>
</feature>
<evidence type="ECO:0000313" key="3">
    <source>
        <dbReference type="EMBL" id="KAJ7649244.1"/>
    </source>
</evidence>
<proteinExistence type="predicted"/>
<reference evidence="3" key="1">
    <citation type="submission" date="2023-03" db="EMBL/GenBank/DDBJ databases">
        <title>Massive genome expansion in bonnet fungi (Mycena s.s.) driven by repeated elements and novel gene families across ecological guilds.</title>
        <authorList>
            <consortium name="Lawrence Berkeley National Laboratory"/>
            <person name="Harder C.B."/>
            <person name="Miyauchi S."/>
            <person name="Viragh M."/>
            <person name="Kuo A."/>
            <person name="Thoen E."/>
            <person name="Andreopoulos B."/>
            <person name="Lu D."/>
            <person name="Skrede I."/>
            <person name="Drula E."/>
            <person name="Henrissat B."/>
            <person name="Morin E."/>
            <person name="Kohler A."/>
            <person name="Barry K."/>
            <person name="LaButti K."/>
            <person name="Morin E."/>
            <person name="Salamov A."/>
            <person name="Lipzen A."/>
            <person name="Mereny Z."/>
            <person name="Hegedus B."/>
            <person name="Baldrian P."/>
            <person name="Stursova M."/>
            <person name="Weitz H."/>
            <person name="Taylor A."/>
            <person name="Grigoriev I.V."/>
            <person name="Nagy L.G."/>
            <person name="Martin F."/>
            <person name="Kauserud H."/>
        </authorList>
    </citation>
    <scope>NUCLEOTIDE SEQUENCE</scope>
    <source>
        <strain evidence="3">CBHHK067</strain>
    </source>
</reference>
<name>A0AAD7FXX8_MYCRO</name>
<organism evidence="3 4">
    <name type="scientific">Mycena rosella</name>
    <name type="common">Pink bonnet</name>
    <name type="synonym">Agaricus rosellus</name>
    <dbReference type="NCBI Taxonomy" id="1033263"/>
    <lineage>
        <taxon>Eukaryota</taxon>
        <taxon>Fungi</taxon>
        <taxon>Dikarya</taxon>
        <taxon>Basidiomycota</taxon>
        <taxon>Agaricomycotina</taxon>
        <taxon>Agaricomycetes</taxon>
        <taxon>Agaricomycetidae</taxon>
        <taxon>Agaricales</taxon>
        <taxon>Marasmiineae</taxon>
        <taxon>Mycenaceae</taxon>
        <taxon>Mycena</taxon>
    </lineage>
</organism>
<feature type="signal peptide" evidence="2">
    <location>
        <begin position="1"/>
        <end position="18"/>
    </location>
</feature>
<keyword evidence="4" id="KW-1185">Reference proteome</keyword>
<dbReference type="EMBL" id="JARKIE010000367">
    <property type="protein sequence ID" value="KAJ7649244.1"/>
    <property type="molecule type" value="Genomic_DNA"/>
</dbReference>
<accession>A0AAD7FXX8</accession>